<dbReference type="SMART" id="SM00209">
    <property type="entry name" value="TSP1"/>
    <property type="match status" value="4"/>
</dbReference>
<dbReference type="Gene3D" id="2.20.100.10">
    <property type="entry name" value="Thrombospondin type-1 (TSP1) repeat"/>
    <property type="match status" value="4"/>
</dbReference>
<dbReference type="InterPro" id="IPR052065">
    <property type="entry name" value="Compl_asym_regulator"/>
</dbReference>
<dbReference type="InterPro" id="IPR036383">
    <property type="entry name" value="TSP1_rpt_sf"/>
</dbReference>
<keyword evidence="1" id="KW-0677">Repeat</keyword>
<protein>
    <submittedName>
        <fullName evidence="3">Uncharacterized protein</fullName>
    </submittedName>
</protein>
<sequence length="287" mass="30903">KVNGGWSGWSAWSGCAAGICAGNQRIRTRTCTNPIPSEDGAYCEGDNAEQLDCKIDGGYTEWSQWSLCENPCGGSVVNRSRTCANPSPTADGRTCSGDAFQTKLDCISPCPSKYVPALNHFSLWTRKLPKLAEGLNYTMICRRVCKCEPLLRFNPLNLAKIQRKLYSRCTSFVVNGGFSLWSAWTTCSKTCGTGTQSRSRTCTSPSPIHNGLNCTGDYTQAKSCKLSSCPGAIDGGFSKWSAWSACSEPKYCLQGVSRRTRTCTNPSPANGGDECAGLVVENKGCPT</sequence>
<dbReference type="SUPFAM" id="SSF82895">
    <property type="entry name" value="TSP-1 type 1 repeat"/>
    <property type="match status" value="4"/>
</dbReference>
<proteinExistence type="predicted"/>
<dbReference type="EMBL" id="CALNXI010005076">
    <property type="protein sequence ID" value="CAH3196925.1"/>
    <property type="molecule type" value="Genomic_DNA"/>
</dbReference>
<feature type="non-terminal residue" evidence="3">
    <location>
        <position position="1"/>
    </location>
</feature>
<feature type="non-terminal residue" evidence="3">
    <location>
        <position position="287"/>
    </location>
</feature>
<accession>A0ABN8T0X9</accession>
<dbReference type="InterPro" id="IPR000884">
    <property type="entry name" value="TSP1_rpt"/>
</dbReference>
<organism evidence="3 4">
    <name type="scientific">Porites evermanni</name>
    <dbReference type="NCBI Taxonomy" id="104178"/>
    <lineage>
        <taxon>Eukaryota</taxon>
        <taxon>Metazoa</taxon>
        <taxon>Cnidaria</taxon>
        <taxon>Anthozoa</taxon>
        <taxon>Hexacorallia</taxon>
        <taxon>Scleractinia</taxon>
        <taxon>Fungiina</taxon>
        <taxon>Poritidae</taxon>
        <taxon>Porites</taxon>
    </lineage>
</organism>
<dbReference type="Pfam" id="PF00090">
    <property type="entry name" value="TSP_1"/>
    <property type="match status" value="4"/>
</dbReference>
<dbReference type="Proteomes" id="UP001159427">
    <property type="component" value="Unassembled WGS sequence"/>
</dbReference>
<comment type="caution">
    <text evidence="3">The sequence shown here is derived from an EMBL/GenBank/DDBJ whole genome shotgun (WGS) entry which is preliminary data.</text>
</comment>
<evidence type="ECO:0000256" key="1">
    <source>
        <dbReference type="ARBA" id="ARBA00022737"/>
    </source>
</evidence>
<name>A0ABN8T0X9_9CNID</name>
<reference evidence="3 4" key="1">
    <citation type="submission" date="2022-05" db="EMBL/GenBank/DDBJ databases">
        <authorList>
            <consortium name="Genoscope - CEA"/>
            <person name="William W."/>
        </authorList>
    </citation>
    <scope>NUCLEOTIDE SEQUENCE [LARGE SCALE GENOMIC DNA]</scope>
</reference>
<dbReference type="PANTHER" id="PTHR22906:SF21">
    <property type="entry name" value="SEMA DOMAIN-CONTAINING PROTEIN"/>
    <property type="match status" value="1"/>
</dbReference>
<evidence type="ECO:0000313" key="4">
    <source>
        <dbReference type="Proteomes" id="UP001159427"/>
    </source>
</evidence>
<keyword evidence="4" id="KW-1185">Reference proteome</keyword>
<keyword evidence="2" id="KW-1015">Disulfide bond</keyword>
<evidence type="ECO:0000256" key="2">
    <source>
        <dbReference type="ARBA" id="ARBA00023157"/>
    </source>
</evidence>
<evidence type="ECO:0000313" key="3">
    <source>
        <dbReference type="EMBL" id="CAH3196925.1"/>
    </source>
</evidence>
<dbReference type="PROSITE" id="PS50092">
    <property type="entry name" value="TSP1"/>
    <property type="match status" value="4"/>
</dbReference>
<gene>
    <name evidence="3" type="ORF">PEVE_00033925</name>
</gene>
<dbReference type="PRINTS" id="PR01705">
    <property type="entry name" value="TSP1REPEAT"/>
</dbReference>
<dbReference type="PANTHER" id="PTHR22906">
    <property type="entry name" value="PROPERDIN"/>
    <property type="match status" value="1"/>
</dbReference>